<evidence type="ECO:0000313" key="3">
    <source>
        <dbReference type="EMBL" id="NBC35916.1"/>
    </source>
</evidence>
<sequence length="104" mass="10576">MAMLISCLLALFSAAVPYALALVLAQACPQWGRDRTRWVAAAPLSLLALAVSGALLLDAFTTPLDVCGPDCRDYALLLGGGGLVLAVLLGLLGLAAAGAALKKR</sequence>
<keyword evidence="2" id="KW-0732">Signal</keyword>
<comment type="caution">
    <text evidence="3">The sequence shown here is derived from an EMBL/GenBank/DDBJ whole genome shotgun (WGS) entry which is preliminary data.</text>
</comment>
<reference evidence="4" key="1">
    <citation type="submission" date="2020-01" db="EMBL/GenBank/DDBJ databases">
        <title>Sphingomonas sp. strain CSW-10.</title>
        <authorList>
            <person name="Chen W.-M."/>
        </authorList>
    </citation>
    <scope>NUCLEOTIDE SEQUENCE [LARGE SCALE GENOMIC DNA]</scope>
    <source>
        <strain evidence="4">FSY-8</strain>
    </source>
</reference>
<dbReference type="RefSeq" id="WP_161717203.1">
    <property type="nucleotide sequence ID" value="NZ_JAAAPO010000002.1"/>
</dbReference>
<organism evidence="3 4">
    <name type="scientific">Novosphingobium ovatum</name>
    <dbReference type="NCBI Taxonomy" id="1908523"/>
    <lineage>
        <taxon>Bacteria</taxon>
        <taxon>Pseudomonadati</taxon>
        <taxon>Pseudomonadota</taxon>
        <taxon>Alphaproteobacteria</taxon>
        <taxon>Sphingomonadales</taxon>
        <taxon>Sphingomonadaceae</taxon>
        <taxon>Novosphingobium</taxon>
    </lineage>
</organism>
<evidence type="ECO:0000313" key="4">
    <source>
        <dbReference type="Proteomes" id="UP000753724"/>
    </source>
</evidence>
<evidence type="ECO:0000256" key="1">
    <source>
        <dbReference type="SAM" id="Phobius"/>
    </source>
</evidence>
<protein>
    <recommendedName>
        <fullName evidence="5">Disulfide bond formation protein DsbB</fullName>
    </recommendedName>
</protein>
<evidence type="ECO:0008006" key="5">
    <source>
        <dbReference type="Google" id="ProtNLM"/>
    </source>
</evidence>
<name>A0ABW9XBJ4_9SPHN</name>
<evidence type="ECO:0000256" key="2">
    <source>
        <dbReference type="SAM" id="SignalP"/>
    </source>
</evidence>
<gene>
    <name evidence="3" type="ORF">GTZ99_05030</name>
</gene>
<keyword evidence="1" id="KW-1133">Transmembrane helix</keyword>
<proteinExistence type="predicted"/>
<feature type="chain" id="PRO_5046796019" description="Disulfide bond formation protein DsbB" evidence="2">
    <location>
        <begin position="22"/>
        <end position="104"/>
    </location>
</feature>
<feature type="transmembrane region" description="Helical" evidence="1">
    <location>
        <begin position="74"/>
        <end position="101"/>
    </location>
</feature>
<keyword evidence="4" id="KW-1185">Reference proteome</keyword>
<accession>A0ABW9XBJ4</accession>
<feature type="signal peptide" evidence="2">
    <location>
        <begin position="1"/>
        <end position="21"/>
    </location>
</feature>
<keyword evidence="1" id="KW-0812">Transmembrane</keyword>
<keyword evidence="1" id="KW-0472">Membrane</keyword>
<dbReference type="EMBL" id="JAAAPO010000002">
    <property type="protein sequence ID" value="NBC35916.1"/>
    <property type="molecule type" value="Genomic_DNA"/>
</dbReference>
<feature type="transmembrane region" description="Helical" evidence="1">
    <location>
        <begin position="41"/>
        <end position="62"/>
    </location>
</feature>
<dbReference type="Proteomes" id="UP000753724">
    <property type="component" value="Unassembled WGS sequence"/>
</dbReference>